<name>A0A087TSC8_STEMI</name>
<keyword evidence="2" id="KW-1185">Reference proteome</keyword>
<dbReference type="Proteomes" id="UP000054359">
    <property type="component" value="Unassembled WGS sequence"/>
</dbReference>
<organism evidence="1 2">
    <name type="scientific">Stegodyphus mimosarum</name>
    <name type="common">African social velvet spider</name>
    <dbReference type="NCBI Taxonomy" id="407821"/>
    <lineage>
        <taxon>Eukaryota</taxon>
        <taxon>Metazoa</taxon>
        <taxon>Ecdysozoa</taxon>
        <taxon>Arthropoda</taxon>
        <taxon>Chelicerata</taxon>
        <taxon>Arachnida</taxon>
        <taxon>Araneae</taxon>
        <taxon>Araneomorphae</taxon>
        <taxon>Entelegynae</taxon>
        <taxon>Eresoidea</taxon>
        <taxon>Eresidae</taxon>
        <taxon>Stegodyphus</taxon>
    </lineage>
</organism>
<feature type="non-terminal residue" evidence="1">
    <location>
        <position position="61"/>
    </location>
</feature>
<protein>
    <submittedName>
        <fullName evidence="1">Uncharacterized protein</fullName>
    </submittedName>
</protein>
<dbReference type="EMBL" id="KK116530">
    <property type="protein sequence ID" value="KFM68017.1"/>
    <property type="molecule type" value="Genomic_DNA"/>
</dbReference>
<reference evidence="1 2" key="1">
    <citation type="submission" date="2013-11" db="EMBL/GenBank/DDBJ databases">
        <title>Genome sequencing of Stegodyphus mimosarum.</title>
        <authorList>
            <person name="Bechsgaard J."/>
        </authorList>
    </citation>
    <scope>NUCLEOTIDE SEQUENCE [LARGE SCALE GENOMIC DNA]</scope>
</reference>
<evidence type="ECO:0000313" key="2">
    <source>
        <dbReference type="Proteomes" id="UP000054359"/>
    </source>
</evidence>
<gene>
    <name evidence="1" type="ORF">X975_04434</name>
</gene>
<dbReference type="AlphaFoldDB" id="A0A087TSC8"/>
<evidence type="ECO:0000313" key="1">
    <source>
        <dbReference type="EMBL" id="KFM68017.1"/>
    </source>
</evidence>
<accession>A0A087TSC8</accession>
<proteinExistence type="predicted"/>
<sequence>MRVQLRICFVHHKVRGRIPHFPRNPRITGHSLHVGKHNNSITPADQWSHLASLLIIQLHTC</sequence>